<dbReference type="GO" id="GO:0006313">
    <property type="term" value="P:DNA transposition"/>
    <property type="evidence" value="ECO:0007669"/>
    <property type="project" value="InterPro"/>
</dbReference>
<keyword evidence="3" id="KW-1185">Reference proteome</keyword>
<feature type="region of interest" description="Disordered" evidence="1">
    <location>
        <begin position="62"/>
        <end position="97"/>
    </location>
</feature>
<sequence length="97" mass="10914">MKACKGRGYVVKRNEFIELEIAFALKQNELGTAVEEVCRKMDISEVMFCVWKRTYSGSGRPNCDGCARSKRRQPAQANRRGSAPRQGDAAGCRRTRV</sequence>
<reference evidence="2 3" key="1">
    <citation type="submission" date="2019-08" db="EMBL/GenBank/DDBJ databases">
        <authorList>
            <person name="Khan S.A."/>
            <person name="Jeon C.O."/>
            <person name="Jeong S.E."/>
        </authorList>
    </citation>
    <scope>NUCLEOTIDE SEQUENCE [LARGE SCALE GENOMIC DNA]</scope>
    <source>
        <strain evidence="3">IMCC1728</strain>
    </source>
</reference>
<dbReference type="EMBL" id="VOPW01000002">
    <property type="protein sequence ID" value="TXC62169.1"/>
    <property type="molecule type" value="Genomic_DNA"/>
</dbReference>
<evidence type="ECO:0000313" key="2">
    <source>
        <dbReference type="EMBL" id="TXC62169.1"/>
    </source>
</evidence>
<name>A0A5C6TPG3_9BURK</name>
<accession>A0A5C6TPG3</accession>
<comment type="caution">
    <text evidence="2">The sequence shown here is derived from an EMBL/GenBank/DDBJ whole genome shotgun (WGS) entry which is preliminary data.</text>
</comment>
<proteinExistence type="predicted"/>
<protein>
    <submittedName>
        <fullName evidence="2">Transposase</fullName>
    </submittedName>
</protein>
<dbReference type="AlphaFoldDB" id="A0A5C6TPG3"/>
<dbReference type="Pfam" id="PF01527">
    <property type="entry name" value="HTH_Tnp_1"/>
    <property type="match status" value="1"/>
</dbReference>
<dbReference type="GO" id="GO:0003677">
    <property type="term" value="F:DNA binding"/>
    <property type="evidence" value="ECO:0007669"/>
    <property type="project" value="InterPro"/>
</dbReference>
<dbReference type="Proteomes" id="UP000321832">
    <property type="component" value="Unassembled WGS sequence"/>
</dbReference>
<evidence type="ECO:0000256" key="1">
    <source>
        <dbReference type="SAM" id="MobiDB-lite"/>
    </source>
</evidence>
<dbReference type="GO" id="GO:0004803">
    <property type="term" value="F:transposase activity"/>
    <property type="evidence" value="ECO:0007669"/>
    <property type="project" value="InterPro"/>
</dbReference>
<gene>
    <name evidence="2" type="ORF">FSC37_22790</name>
</gene>
<evidence type="ECO:0000313" key="3">
    <source>
        <dbReference type="Proteomes" id="UP000321832"/>
    </source>
</evidence>
<dbReference type="InterPro" id="IPR002514">
    <property type="entry name" value="Transposase_8"/>
</dbReference>
<organism evidence="2 3">
    <name type="scientific">Piscinibacter aquaticus</name>
    <dbReference type="NCBI Taxonomy" id="392597"/>
    <lineage>
        <taxon>Bacteria</taxon>
        <taxon>Pseudomonadati</taxon>
        <taxon>Pseudomonadota</taxon>
        <taxon>Betaproteobacteria</taxon>
        <taxon>Burkholderiales</taxon>
        <taxon>Sphaerotilaceae</taxon>
        <taxon>Piscinibacter</taxon>
    </lineage>
</organism>